<dbReference type="Gene3D" id="3.40.50.720">
    <property type="entry name" value="NAD(P)-binding Rossmann-like Domain"/>
    <property type="match status" value="1"/>
</dbReference>
<organism evidence="3 4">
    <name type="scientific">Luteimonas salinilitoris</name>
    <dbReference type="NCBI Taxonomy" id="3237697"/>
    <lineage>
        <taxon>Bacteria</taxon>
        <taxon>Pseudomonadati</taxon>
        <taxon>Pseudomonadota</taxon>
        <taxon>Gammaproteobacteria</taxon>
        <taxon>Lysobacterales</taxon>
        <taxon>Lysobacteraceae</taxon>
        <taxon>Luteimonas</taxon>
    </lineage>
</organism>
<evidence type="ECO:0000313" key="3">
    <source>
        <dbReference type="EMBL" id="MEZ0476788.1"/>
    </source>
</evidence>
<accession>A0ABV4HVK4</accession>
<protein>
    <submittedName>
        <fullName evidence="3">SDR family NAD(P)-dependent oxidoreductase</fullName>
    </submittedName>
</protein>
<dbReference type="PANTHER" id="PTHR43669:SF12">
    <property type="entry name" value="BLR5618 PROTEIN"/>
    <property type="match status" value="1"/>
</dbReference>
<evidence type="ECO:0000256" key="1">
    <source>
        <dbReference type="ARBA" id="ARBA00006484"/>
    </source>
</evidence>
<dbReference type="InterPro" id="IPR036291">
    <property type="entry name" value="NAD(P)-bd_dom_sf"/>
</dbReference>
<comment type="similarity">
    <text evidence="1">Belongs to the short-chain dehydrogenases/reductases (SDR) family.</text>
</comment>
<sequence length="297" mass="30978">MSRAPLLLVLGATGCAGRGVVEAAVAAGRAVLAVAEDAAALQALRQQYPQADLGVLAMPLRSDGDAAALAEAVRNGGRRLQAVIATIGGESASGRLLDQPAEVLRNTLDQDLLPHLVAARHLFPLLPASQHTRYLLVGGPGGGYPWAGYGHRSIAAAALRMLARVLHEEARREGIRVQLLSVDAPLRGADGDVHACAEWPQAAAVGRRALALLEREAPARGGVPAIVDYAASAALTSSKVEVASSPPIRTLPPAVRAADAALRAAPDVPARDLQDARDLLDTFRSFPHPGHRHDEHS</sequence>
<reference evidence="3 4" key="1">
    <citation type="submission" date="2024-07" db="EMBL/GenBank/DDBJ databases">
        <title>Luteimonas salilacus sp. nov., isolated from the shore soil of Salt Lake in Tibet of China.</title>
        <authorList>
            <person name="Zhang X."/>
            <person name="Li A."/>
        </authorList>
    </citation>
    <scope>NUCLEOTIDE SEQUENCE [LARGE SCALE GENOMIC DNA]</scope>
    <source>
        <strain evidence="3 4">B3-2-R+30</strain>
    </source>
</reference>
<evidence type="ECO:0000313" key="4">
    <source>
        <dbReference type="Proteomes" id="UP001566331"/>
    </source>
</evidence>
<dbReference type="InterPro" id="IPR002347">
    <property type="entry name" value="SDR_fam"/>
</dbReference>
<evidence type="ECO:0000256" key="2">
    <source>
        <dbReference type="ARBA" id="ARBA00023002"/>
    </source>
</evidence>
<comment type="caution">
    <text evidence="3">The sequence shown here is derived from an EMBL/GenBank/DDBJ whole genome shotgun (WGS) entry which is preliminary data.</text>
</comment>
<gene>
    <name evidence="3" type="ORF">AB6713_19575</name>
</gene>
<keyword evidence="2" id="KW-0560">Oxidoreductase</keyword>
<dbReference type="PROSITE" id="PS51257">
    <property type="entry name" value="PROKAR_LIPOPROTEIN"/>
    <property type="match status" value="1"/>
</dbReference>
<dbReference type="RefSeq" id="WP_370565817.1">
    <property type="nucleotide sequence ID" value="NZ_JBFWIB010000028.1"/>
</dbReference>
<dbReference type="PANTHER" id="PTHR43669">
    <property type="entry name" value="5-KETO-D-GLUCONATE 5-REDUCTASE"/>
    <property type="match status" value="1"/>
</dbReference>
<keyword evidence="4" id="KW-1185">Reference proteome</keyword>
<dbReference type="Pfam" id="PF00106">
    <property type="entry name" value="adh_short"/>
    <property type="match status" value="1"/>
</dbReference>
<dbReference type="Proteomes" id="UP001566331">
    <property type="component" value="Unassembled WGS sequence"/>
</dbReference>
<dbReference type="SUPFAM" id="SSF51735">
    <property type="entry name" value="NAD(P)-binding Rossmann-fold domains"/>
    <property type="match status" value="1"/>
</dbReference>
<proteinExistence type="inferred from homology"/>
<name>A0ABV4HVK4_9GAMM</name>
<dbReference type="EMBL" id="JBFWIC010000051">
    <property type="protein sequence ID" value="MEZ0476788.1"/>
    <property type="molecule type" value="Genomic_DNA"/>
</dbReference>